<evidence type="ECO:0000256" key="3">
    <source>
        <dbReference type="SAM" id="MobiDB-lite"/>
    </source>
</evidence>
<dbReference type="SUPFAM" id="SSF48403">
    <property type="entry name" value="Ankyrin repeat"/>
    <property type="match status" value="1"/>
</dbReference>
<keyword evidence="1" id="KW-0040">ANK repeat</keyword>
<feature type="compositionally biased region" description="Low complexity" evidence="3">
    <location>
        <begin position="165"/>
        <end position="186"/>
    </location>
</feature>
<dbReference type="Pfam" id="PF12796">
    <property type="entry name" value="Ank_2"/>
    <property type="match status" value="1"/>
</dbReference>
<dbReference type="GO" id="GO:0035255">
    <property type="term" value="F:ionotropic glutamate receptor binding"/>
    <property type="evidence" value="ECO:0007669"/>
    <property type="project" value="TreeGrafter"/>
</dbReference>
<dbReference type="SMART" id="SM00248">
    <property type="entry name" value="ANK"/>
    <property type="match status" value="5"/>
</dbReference>
<dbReference type="PANTHER" id="PTHR24135">
    <property type="entry name" value="SH3 AND MULTIPLE ANKYRIN REPEAT DOMAINS PROTEIN"/>
    <property type="match status" value="1"/>
</dbReference>
<feature type="region of interest" description="Disordered" evidence="3">
    <location>
        <begin position="158"/>
        <end position="194"/>
    </location>
</feature>
<feature type="repeat" description="ANK" evidence="1">
    <location>
        <begin position="554"/>
        <end position="586"/>
    </location>
</feature>
<feature type="coiled-coil region" evidence="2">
    <location>
        <begin position="820"/>
        <end position="871"/>
    </location>
</feature>
<sequence>MDENFLKNKNPENTALKPIPPTEGLSNSPQRKRSVKTLKQNPAISSSVNQLSTTAEDAPTMSNNNVKIEDKSRSSEIINQKGTSNTLQTLHGIDTKVTTTSSNSIQQPSDLSWFTERGIPIPKAQSGNLSPTKSNVAIDKKAYSAKIQEASSALKYTQSTASAKPQSSISQQQPNSNPTNSVSPTTVQNPISAMVPNSISPTAVTTPVFATAGTNSISATPTQNLPTQLQTPPQSNSQSATPLQNSNSLTSPTLNSVSPTTNQIVKPTPAAAAFVIVKITITSVGVQKALRCNVNDTIWVLKKQFLEKVGNEVADLLNHGLFLPGVQGKQGKFLEEKRDILSYNFENNTLLELIPKSRQNAPLILDVGESEPGSPSANSKKKQKRFVEDVQKSAIEKAKEKVSKGLDPNFLAESSEETPLSIAVINNDKDMINLLVEAGAFLDYRVGSKDTWKTPLHIAAQQNRPLALQCLLSFGAWANAVDILGLTPLSYATSSDSAECVHRLLLAKAETEIFDENKKGPLHQVLFQACLNNNEYVTWLLIDFGANINALNISGNTPLHVAATRNARNCAKWLLIRGCNRELLNKSGQNASQAALMSGNAELSELIKNFKDEDIVPMPPKPVYTENAEYPFTCIPPYISKDTTTSGGNANRPSTLKHSDSTGSLSSVFLQNLELTPLNRRSFNGNHTRSASDPTHRVSMGFSKAKFEIKEAGDFMISEVFEGNLETRSNHESVQSLPSNKASKIVKKAKEYYPPPPFEPQPENETQSEEKCNLDTEKAILTLKNGLEVVMNNLGSLSTSCNHLDIEGLLSGISTVEVGYKTVNQKYIEAENQLKSLQMEREQLKCELLKLKNVEDKMRELEEKMKQFKTASVNKLDSMDEMIDNLSLKQLQSPDILNDILHTSTDESVKHEDCLDIPIEKESVVASSISNFSNVPSAGNGEVPLIDDTERLSKINESVEGLAEKSSTYILDTEKNESIENSFSSIINSLFNGDGKNSTLKEKNKSLELELSEKESKSKGSILSVLGPSSQTQAIQNPGINSITESKKSQDEINLKSRITTLSKETNEAQQSNLQINSSADLLSIKMEATTYKSPVISQNILQEIENNCLCQTAPQTATVLAKGSYNSDENFEVHKTNFNNASTNSLSEAIGNKNCLKPVHAADEAPAPGILGKDSSLSLHTNDRYCSIGSLDNPGSIVDMESYDEEEFEKDEVIENIEEGEQNKEKVEDGNYSEEELEFEEEKKFENYSEEEFEEEIGEFENYGEEEFEKEKKEYNNQVFDEKKKEAGGCDIVKLSVGNCRELVENSFGENIRSNKLLGTEKQCDDRPPWKPPNLNGGIYVEPKRKEVLEIPLQYPLKASSKSSEPRPPFGSRPKKIEEKSRALGSVTVDPRSLLKNPETSLIVTPRVLKYYYTAPCHGAGFTCISKSVEQQFLPLNEVEYLNNAEVRLNEALSSGVAESELKERLDHLRVLEDVNGTCLTPDHVIALISLSQFWMNQGNSKEALRAAIKAKSTTGSMLKLETNKIIKETAFSQRSLKEEIANDKIASQKKNLKKMLLNIDKNGILSEPTLLAIKLEAVVDKLLGEIVNIRISSVLTK</sequence>
<feature type="region of interest" description="Disordered" evidence="3">
    <location>
        <begin position="215"/>
        <end position="261"/>
    </location>
</feature>
<dbReference type="Gene3D" id="1.25.40.20">
    <property type="entry name" value="Ankyrin repeat-containing domain"/>
    <property type="match status" value="2"/>
</dbReference>
<dbReference type="InterPro" id="IPR032425">
    <property type="entry name" value="FERM_f0"/>
</dbReference>
<feature type="repeat" description="ANK" evidence="1">
    <location>
        <begin position="415"/>
        <end position="447"/>
    </location>
</feature>
<dbReference type="PANTHER" id="PTHR24135:SF28">
    <property type="entry name" value="LD13733P"/>
    <property type="match status" value="1"/>
</dbReference>
<dbReference type="GO" id="GO:0030160">
    <property type="term" value="F:synaptic receptor adaptor activity"/>
    <property type="evidence" value="ECO:0007669"/>
    <property type="project" value="TreeGrafter"/>
</dbReference>
<feature type="region of interest" description="Disordered" evidence="3">
    <location>
        <begin position="1359"/>
        <end position="1384"/>
    </location>
</feature>
<accession>A0AAD5Y2W8</accession>
<comment type="caution">
    <text evidence="5">The sequence shown here is derived from an EMBL/GenBank/DDBJ whole genome shotgun (WGS) entry which is preliminary data.</text>
</comment>
<dbReference type="InterPro" id="IPR002110">
    <property type="entry name" value="Ankyrin_rpt"/>
</dbReference>
<proteinExistence type="predicted"/>
<dbReference type="Pfam" id="PF16511">
    <property type="entry name" value="FERM_f0"/>
    <property type="match status" value="1"/>
</dbReference>
<dbReference type="InterPro" id="IPR036770">
    <property type="entry name" value="Ankyrin_rpt-contain_sf"/>
</dbReference>
<organism evidence="5 6">
    <name type="scientific">Clydaea vesicula</name>
    <dbReference type="NCBI Taxonomy" id="447962"/>
    <lineage>
        <taxon>Eukaryota</taxon>
        <taxon>Fungi</taxon>
        <taxon>Fungi incertae sedis</taxon>
        <taxon>Chytridiomycota</taxon>
        <taxon>Chytridiomycota incertae sedis</taxon>
        <taxon>Chytridiomycetes</taxon>
        <taxon>Lobulomycetales</taxon>
        <taxon>Lobulomycetaceae</taxon>
        <taxon>Clydaea</taxon>
    </lineage>
</organism>
<feature type="region of interest" description="Disordered" evidence="3">
    <location>
        <begin position="1"/>
        <end position="83"/>
    </location>
</feature>
<evidence type="ECO:0000313" key="5">
    <source>
        <dbReference type="EMBL" id="KAJ3226401.1"/>
    </source>
</evidence>
<evidence type="ECO:0000313" key="6">
    <source>
        <dbReference type="Proteomes" id="UP001211065"/>
    </source>
</evidence>
<feature type="region of interest" description="Disordered" evidence="3">
    <location>
        <begin position="1222"/>
        <end position="1251"/>
    </location>
</feature>
<dbReference type="PROSITE" id="PS50297">
    <property type="entry name" value="ANK_REP_REGION"/>
    <property type="match status" value="2"/>
</dbReference>
<dbReference type="Proteomes" id="UP001211065">
    <property type="component" value="Unassembled WGS sequence"/>
</dbReference>
<feature type="compositionally biased region" description="Acidic residues" evidence="3">
    <location>
        <begin position="1232"/>
        <end position="1241"/>
    </location>
</feature>
<reference evidence="5" key="1">
    <citation type="submission" date="2020-05" db="EMBL/GenBank/DDBJ databases">
        <title>Phylogenomic resolution of chytrid fungi.</title>
        <authorList>
            <person name="Stajich J.E."/>
            <person name="Amses K."/>
            <person name="Simmons R."/>
            <person name="Seto K."/>
            <person name="Myers J."/>
            <person name="Bonds A."/>
            <person name="Quandt C.A."/>
            <person name="Barry K."/>
            <person name="Liu P."/>
            <person name="Grigoriev I."/>
            <person name="Longcore J.E."/>
            <person name="James T.Y."/>
        </authorList>
    </citation>
    <scope>NUCLEOTIDE SEQUENCE</scope>
    <source>
        <strain evidence="5">JEL0476</strain>
    </source>
</reference>
<feature type="compositionally biased region" description="Polar residues" evidence="3">
    <location>
        <begin position="37"/>
        <end position="66"/>
    </location>
</feature>
<gene>
    <name evidence="5" type="primary">SHANK2</name>
    <name evidence="5" type="ORF">HK099_004979</name>
</gene>
<evidence type="ECO:0000256" key="2">
    <source>
        <dbReference type="SAM" id="Coils"/>
    </source>
</evidence>
<dbReference type="InterPro" id="IPR051569">
    <property type="entry name" value="SHANK"/>
</dbReference>
<name>A0AAD5Y2W8_9FUNG</name>
<dbReference type="PROSITE" id="PS50088">
    <property type="entry name" value="ANK_REPEAT"/>
    <property type="match status" value="3"/>
</dbReference>
<evidence type="ECO:0000259" key="4">
    <source>
        <dbReference type="Pfam" id="PF16511"/>
    </source>
</evidence>
<keyword evidence="6" id="KW-1185">Reference proteome</keyword>
<feature type="domain" description="Talin N-terminal F0" evidence="4">
    <location>
        <begin position="277"/>
        <end position="352"/>
    </location>
</feature>
<evidence type="ECO:0000256" key="1">
    <source>
        <dbReference type="PROSITE-ProRule" id="PRU00023"/>
    </source>
</evidence>
<dbReference type="EMBL" id="JADGJW010000037">
    <property type="protein sequence ID" value="KAJ3226401.1"/>
    <property type="molecule type" value="Genomic_DNA"/>
</dbReference>
<dbReference type="Pfam" id="PF00023">
    <property type="entry name" value="Ank"/>
    <property type="match status" value="1"/>
</dbReference>
<feature type="region of interest" description="Disordered" evidence="3">
    <location>
        <begin position="643"/>
        <end position="663"/>
    </location>
</feature>
<dbReference type="Gene3D" id="3.10.20.90">
    <property type="entry name" value="Phosphatidylinositol 3-kinase Catalytic Subunit, Chain A, domain 1"/>
    <property type="match status" value="1"/>
</dbReference>
<feature type="compositionally biased region" description="Basic and acidic residues" evidence="3">
    <location>
        <begin position="1"/>
        <end position="10"/>
    </location>
</feature>
<protein>
    <submittedName>
        <fullName evidence="5">SH3 and multiple ankyrin repeat domains protein 2</fullName>
    </submittedName>
</protein>
<feature type="repeat" description="ANK" evidence="1">
    <location>
        <begin position="451"/>
        <end position="483"/>
    </location>
</feature>
<keyword evidence="2" id="KW-0175">Coiled coil</keyword>